<dbReference type="PROSITE" id="PS50937">
    <property type="entry name" value="HTH_MERR_2"/>
    <property type="match status" value="1"/>
</dbReference>
<comment type="caution">
    <text evidence="2">The sequence shown here is derived from an EMBL/GenBank/DDBJ whole genome shotgun (WGS) entry which is preliminary data.</text>
</comment>
<dbReference type="GO" id="GO:0006355">
    <property type="term" value="P:regulation of DNA-templated transcription"/>
    <property type="evidence" value="ECO:0007669"/>
    <property type="project" value="InterPro"/>
</dbReference>
<dbReference type="InterPro" id="IPR000551">
    <property type="entry name" value="MerR-type_HTH_dom"/>
</dbReference>
<dbReference type="GO" id="GO:0003677">
    <property type="term" value="F:DNA binding"/>
    <property type="evidence" value="ECO:0007669"/>
    <property type="project" value="InterPro"/>
</dbReference>
<reference evidence="2 3" key="1">
    <citation type="submission" date="2019-06" db="EMBL/GenBank/DDBJ databases">
        <title>Whole genome shotgun sequence of Pseudonocardia hydrocarbonoxydans NBRC 14498.</title>
        <authorList>
            <person name="Hosoyama A."/>
            <person name="Uohara A."/>
            <person name="Ohji S."/>
            <person name="Ichikawa N."/>
        </authorList>
    </citation>
    <scope>NUCLEOTIDE SEQUENCE [LARGE SCALE GENOMIC DNA]</scope>
    <source>
        <strain evidence="2 3">NBRC 14498</strain>
    </source>
</reference>
<dbReference type="EMBL" id="BJNG01000051">
    <property type="protein sequence ID" value="GEC22651.1"/>
    <property type="molecule type" value="Genomic_DNA"/>
</dbReference>
<dbReference type="CDD" id="cd04762">
    <property type="entry name" value="HTH_MerR-trunc"/>
    <property type="match status" value="1"/>
</dbReference>
<evidence type="ECO:0000259" key="1">
    <source>
        <dbReference type="PROSITE" id="PS50937"/>
    </source>
</evidence>
<protein>
    <recommendedName>
        <fullName evidence="1">HTH merR-type domain-containing protein</fullName>
    </recommendedName>
</protein>
<dbReference type="SUPFAM" id="SSF46955">
    <property type="entry name" value="Putative DNA-binding domain"/>
    <property type="match status" value="1"/>
</dbReference>
<name>A0A4Y3WWI5_9PSEU</name>
<accession>A0A4Y3WWI5</accession>
<organism evidence="2 3">
    <name type="scientific">Pseudonocardia hydrocarbonoxydans</name>
    <dbReference type="NCBI Taxonomy" id="76726"/>
    <lineage>
        <taxon>Bacteria</taxon>
        <taxon>Bacillati</taxon>
        <taxon>Actinomycetota</taxon>
        <taxon>Actinomycetes</taxon>
        <taxon>Pseudonocardiales</taxon>
        <taxon>Pseudonocardiaceae</taxon>
        <taxon>Pseudonocardia</taxon>
    </lineage>
</organism>
<dbReference type="Gene3D" id="1.10.1660.10">
    <property type="match status" value="1"/>
</dbReference>
<gene>
    <name evidence="2" type="ORF">PHY01_49340</name>
</gene>
<dbReference type="AlphaFoldDB" id="A0A4Y3WWI5"/>
<dbReference type="SUPFAM" id="SSF55781">
    <property type="entry name" value="GAF domain-like"/>
    <property type="match status" value="1"/>
</dbReference>
<dbReference type="InterPro" id="IPR029016">
    <property type="entry name" value="GAF-like_dom_sf"/>
</dbReference>
<feature type="domain" description="HTH merR-type" evidence="1">
    <location>
        <begin position="8"/>
        <end position="55"/>
    </location>
</feature>
<keyword evidence="3" id="KW-1185">Reference proteome</keyword>
<dbReference type="SMART" id="SM00422">
    <property type="entry name" value="HTH_MERR"/>
    <property type="match status" value="1"/>
</dbReference>
<dbReference type="Pfam" id="PF13492">
    <property type="entry name" value="GAF_3"/>
    <property type="match status" value="1"/>
</dbReference>
<dbReference type="Pfam" id="PF00376">
    <property type="entry name" value="MerR"/>
    <property type="match status" value="1"/>
</dbReference>
<dbReference type="OrthoDB" id="3575335at2"/>
<evidence type="ECO:0000313" key="3">
    <source>
        <dbReference type="Proteomes" id="UP000320338"/>
    </source>
</evidence>
<dbReference type="Gene3D" id="3.30.450.40">
    <property type="match status" value="1"/>
</dbReference>
<dbReference type="Proteomes" id="UP000320338">
    <property type="component" value="Unassembled WGS sequence"/>
</dbReference>
<evidence type="ECO:0000313" key="2">
    <source>
        <dbReference type="EMBL" id="GEC22651.1"/>
    </source>
</evidence>
<dbReference type="SMART" id="SM00065">
    <property type="entry name" value="GAF"/>
    <property type="match status" value="1"/>
</dbReference>
<dbReference type="InterPro" id="IPR003018">
    <property type="entry name" value="GAF"/>
</dbReference>
<dbReference type="InterPro" id="IPR009061">
    <property type="entry name" value="DNA-bd_dom_put_sf"/>
</dbReference>
<dbReference type="RefSeq" id="WP_141282325.1">
    <property type="nucleotide sequence ID" value="NZ_BAAARZ010000057.1"/>
</dbReference>
<sequence length="226" mass="23504">MTGSGARRLTVGEASRALGMSRTTLLAAEEAGLLVPIRTPGGHRRYDPADLDRFLGRARPAPAPAAVGPAPDAVHLVPAVRAAVRPLARALDAESAGVYLAGDGAGLRFCAAAGVPRWLAERLADTPAPAVVTQAQLTRGHRLFDPAEAAFPEPRSTGHGAVVPLRSDDDRPVGALFVVTRSERGLLPTDLRIVEAFGSLVAAVVTAQLRISDLELRLARIAALSG</sequence>
<proteinExistence type="predicted"/>